<protein>
    <submittedName>
        <fullName evidence="1">Uncharacterized protein</fullName>
    </submittedName>
</protein>
<dbReference type="RefSeq" id="WP_156935882.1">
    <property type="nucleotide sequence ID" value="NZ_CAWLWS010000088.1"/>
</dbReference>
<dbReference type="Proteomes" id="UP000019202">
    <property type="component" value="Unassembled WGS sequence"/>
</dbReference>
<evidence type="ECO:0000313" key="2">
    <source>
        <dbReference type="Proteomes" id="UP000019202"/>
    </source>
</evidence>
<dbReference type="OrthoDB" id="9807853at2"/>
<dbReference type="Gene3D" id="1.10.3290.10">
    <property type="entry name" value="Fido-like domain"/>
    <property type="match status" value="1"/>
</dbReference>
<dbReference type="EMBL" id="CBXF010000088">
    <property type="protein sequence ID" value="CDL83285.1"/>
    <property type="molecule type" value="Genomic_DNA"/>
</dbReference>
<sequence length="55" mass="6351">MDKYDATNDHYCYQGSSTLINKLGIKNIDDLESAERKVTVLTIQNNLLQLIYILF</sequence>
<evidence type="ECO:0000313" key="1">
    <source>
        <dbReference type="EMBL" id="CDL83285.1"/>
    </source>
</evidence>
<proteinExistence type="predicted"/>
<name>W1J1E5_9GAMM</name>
<accession>W1J1E5</accession>
<dbReference type="AlphaFoldDB" id="W1J1E5"/>
<dbReference type="InterPro" id="IPR036597">
    <property type="entry name" value="Fido-like_dom_sf"/>
</dbReference>
<reference evidence="1" key="1">
    <citation type="submission" date="2013-11" db="EMBL/GenBank/DDBJ databases">
        <title>Draft genome sequence and annotation of the entomopathogenic bacteria, Xenorhabdus cabanillasi strain JM26 and Xenorhabdus szentirmai strain DSM 16338.</title>
        <authorList>
            <person name="Gualtieri M."/>
            <person name="Ogier J.C."/>
            <person name="Pages S."/>
            <person name="Givaudan A."/>
            <person name="Gaudriault S."/>
        </authorList>
    </citation>
    <scope>NUCLEOTIDE SEQUENCE [LARGE SCALE GENOMIC DNA]</scope>
    <source>
        <strain evidence="1">DSM 16338</strain>
    </source>
</reference>
<comment type="caution">
    <text evidence="1">The sequence shown here is derived from an EMBL/GenBank/DDBJ whole genome shotgun (WGS) entry which is preliminary data.</text>
</comment>
<keyword evidence="2" id="KW-1185">Reference proteome</keyword>
<organism evidence="1 2">
    <name type="scientific">Xenorhabdus szentirmaii DSM 16338</name>
    <dbReference type="NCBI Taxonomy" id="1427518"/>
    <lineage>
        <taxon>Bacteria</taxon>
        <taxon>Pseudomonadati</taxon>
        <taxon>Pseudomonadota</taxon>
        <taxon>Gammaproteobacteria</taxon>
        <taxon>Enterobacterales</taxon>
        <taxon>Morganellaceae</taxon>
        <taxon>Xenorhabdus</taxon>
    </lineage>
</organism>
<dbReference type="GeneID" id="97127014"/>
<gene>
    <name evidence="1" type="ORF">XSR1_30139</name>
</gene>
<dbReference type="STRING" id="1427518.XSR1_30139"/>